<accession>D2ZW01</accession>
<evidence type="ECO:0000313" key="1">
    <source>
        <dbReference type="EMBL" id="EFC88745.1"/>
    </source>
</evidence>
<evidence type="ECO:0000313" key="2">
    <source>
        <dbReference type="Proteomes" id="UP000003344"/>
    </source>
</evidence>
<gene>
    <name evidence="1" type="ORF">NEIMUCOT_04794</name>
</gene>
<organism evidence="1 2">
    <name type="scientific">Neisseria mucosa (strain ATCC 25996 / DSM 4631 / NCTC 10774 / M26)</name>
    <dbReference type="NCBI Taxonomy" id="546266"/>
    <lineage>
        <taxon>Bacteria</taxon>
        <taxon>Pseudomonadati</taxon>
        <taxon>Pseudomonadota</taxon>
        <taxon>Betaproteobacteria</taxon>
        <taxon>Neisseriales</taxon>
        <taxon>Neisseriaceae</taxon>
        <taxon>Neisseria</taxon>
    </lineage>
</organism>
<dbReference type="STRING" id="546266.NEIMUCOT_04794"/>
<protein>
    <submittedName>
        <fullName evidence="1">Uncharacterized protein</fullName>
    </submittedName>
</protein>
<proteinExistence type="predicted"/>
<sequence length="77" mass="8911">MAINIYIKQNIEFSDDLLSSLFLLIIICILNRKFVKHQAFSYNSVIKKRHATCLLETLITSKKEKKLCKAINLLSII</sequence>
<dbReference type="EMBL" id="ACDX02000006">
    <property type="protein sequence ID" value="EFC88745.1"/>
    <property type="molecule type" value="Genomic_DNA"/>
</dbReference>
<comment type="caution">
    <text evidence="1">The sequence shown here is derived from an EMBL/GenBank/DDBJ whole genome shotgun (WGS) entry which is preliminary data.</text>
</comment>
<reference evidence="1 2" key="1">
    <citation type="submission" date="2009-10" db="EMBL/GenBank/DDBJ databases">
        <authorList>
            <person name="Weinstock G."/>
            <person name="Sodergren E."/>
            <person name="Clifton S."/>
            <person name="Fulton L."/>
            <person name="Fulton B."/>
            <person name="Courtney L."/>
            <person name="Fronick C."/>
            <person name="Harrison M."/>
            <person name="Strong C."/>
            <person name="Farmer C."/>
            <person name="Delahaunty K."/>
            <person name="Markovic C."/>
            <person name="Hall O."/>
            <person name="Minx P."/>
            <person name="Tomlinson C."/>
            <person name="Mitreva M."/>
            <person name="Nelson J."/>
            <person name="Hou S."/>
            <person name="Wollam A."/>
            <person name="Pepin K.H."/>
            <person name="Johnson M."/>
            <person name="Bhonagiri V."/>
            <person name="Nash W.E."/>
            <person name="Warren W."/>
            <person name="Chinwalla A."/>
            <person name="Mardis E.R."/>
            <person name="Wilson R.K."/>
        </authorList>
    </citation>
    <scope>NUCLEOTIDE SEQUENCE [LARGE SCALE GENOMIC DNA]</scope>
    <source>
        <strain evidence="2">ATCC 25996 / DSM 4631 / NCTC 10774 / M26</strain>
    </source>
</reference>
<name>D2ZW01_NEIM2</name>
<dbReference type="Proteomes" id="UP000003344">
    <property type="component" value="Unassembled WGS sequence"/>
</dbReference>
<dbReference type="AlphaFoldDB" id="D2ZW01"/>